<dbReference type="PANTHER" id="PTHR42763">
    <property type="entry name" value="ADP-GLUCOSE PHOSPHORYLASE"/>
    <property type="match status" value="1"/>
</dbReference>
<dbReference type="EMBL" id="BJNB01000003">
    <property type="protein sequence ID" value="GEB96903.1"/>
    <property type="molecule type" value="Genomic_DNA"/>
</dbReference>
<protein>
    <recommendedName>
        <fullName evidence="1">DUF4921 domain-containing protein</fullName>
    </recommendedName>
</protein>
<dbReference type="InterPro" id="IPR032576">
    <property type="entry name" value="DUF4921"/>
</dbReference>
<evidence type="ECO:0000259" key="1">
    <source>
        <dbReference type="Pfam" id="PF16268"/>
    </source>
</evidence>
<evidence type="ECO:0000313" key="3">
    <source>
        <dbReference type="Proteomes" id="UP000315353"/>
    </source>
</evidence>
<gene>
    <name evidence="2" type="ORF">CFL01nite_03980</name>
</gene>
<comment type="caution">
    <text evidence="2">The sequence shown here is derived from an EMBL/GenBank/DDBJ whole genome shotgun (WGS) entry which is preliminary data.</text>
</comment>
<dbReference type="Gene3D" id="3.30.428.10">
    <property type="entry name" value="HIT-like"/>
    <property type="match status" value="2"/>
</dbReference>
<dbReference type="Proteomes" id="UP000315353">
    <property type="component" value="Unassembled WGS sequence"/>
</dbReference>
<dbReference type="RefSeq" id="WP_174775509.1">
    <property type="nucleotide sequence ID" value="NZ_BJNB01000003.1"/>
</dbReference>
<evidence type="ECO:0000313" key="2">
    <source>
        <dbReference type="EMBL" id="GEB96903.1"/>
    </source>
</evidence>
<dbReference type="Pfam" id="PF16268">
    <property type="entry name" value="DUF4921"/>
    <property type="match status" value="1"/>
</dbReference>
<reference evidence="2 3" key="1">
    <citation type="submission" date="2019-06" db="EMBL/GenBank/DDBJ databases">
        <title>Whole genome shotgun sequence of Corynebacterium flavescens NBRC 14136.</title>
        <authorList>
            <person name="Hosoyama A."/>
            <person name="Uohara A."/>
            <person name="Ohji S."/>
            <person name="Ichikawa N."/>
        </authorList>
    </citation>
    <scope>NUCLEOTIDE SEQUENCE [LARGE SCALE GENOMIC DNA]</scope>
    <source>
        <strain evidence="2 3">NBRC 14136</strain>
    </source>
</reference>
<proteinExistence type="predicted"/>
<dbReference type="GeneID" id="82880581"/>
<accession>A0AB73B5B4</accession>
<organism evidence="2 3">
    <name type="scientific">Corynebacterium flavescens</name>
    <dbReference type="NCBI Taxonomy" id="28028"/>
    <lineage>
        <taxon>Bacteria</taxon>
        <taxon>Bacillati</taxon>
        <taxon>Actinomycetota</taxon>
        <taxon>Actinomycetes</taxon>
        <taxon>Mycobacteriales</taxon>
        <taxon>Corynebacteriaceae</taxon>
        <taxon>Corynebacterium</taxon>
    </lineage>
</organism>
<dbReference type="PANTHER" id="PTHR42763:SF2">
    <property type="entry name" value="ADP-GLUCOSE PHOSPHORYLASE"/>
    <property type="match status" value="1"/>
</dbReference>
<sequence length="441" mass="49680">MSEALFSRMEPIQTMADGTIKQVNPFSGTEVWTVPGRGSRPFSVPAVHPAPLSEDDFHYRCAFCDGRELDTPPEKARILPSGGILRGVPIEEYEQSVPSFRRVPNLFEIVSYDYWRENYGFEMDEETRQRMESYLADPAGREHVLKTIRTKRAAAKLGDAPEDKLLEQAAGFFAGGHDVIIAARHFINGATDDSQLASSGTLSPEEHALFTAFTADAIRDLYERNRYADYVVAFQNWLAAAGASFDHLHKQVVAIDDRGMASHREVELQRRYPNMYNEWAVDYAAKQNLVIAENDHAVLLAGFGHRYPTLEIFSKAKTCEPWLHTKAELTGVSDLIHAAHAAVGADVPCNEEWHHRPADVELPQPWRVMIKLRISTLAGFEGGTKIYINTISPWDLRDRVVAKLYTARDERRVAKGIRIATECLLPRNSLRYIETLTRSPA</sequence>
<dbReference type="SUPFAM" id="SSF54197">
    <property type="entry name" value="HIT-like"/>
    <property type="match status" value="1"/>
</dbReference>
<feature type="domain" description="DUF4921" evidence="1">
    <location>
        <begin position="15"/>
        <end position="432"/>
    </location>
</feature>
<dbReference type="InterPro" id="IPR036265">
    <property type="entry name" value="HIT-like_sf"/>
</dbReference>
<dbReference type="AlphaFoldDB" id="A0AB73B5B4"/>
<dbReference type="InterPro" id="IPR053177">
    <property type="entry name" value="ADP-glucose_phosphorylase"/>
</dbReference>
<name>A0AB73B5B4_CORFL</name>